<keyword evidence="6 11" id="KW-0418">Kinase</keyword>
<dbReference type="EMBL" id="BOOY01000006">
    <property type="protein sequence ID" value="GIJ01843.1"/>
    <property type="molecule type" value="Genomic_DNA"/>
</dbReference>
<dbReference type="PANTHER" id="PTHR24421">
    <property type="entry name" value="NITRATE/NITRITE SENSOR PROTEIN NARX-RELATED"/>
    <property type="match status" value="1"/>
</dbReference>
<keyword evidence="9" id="KW-0812">Transmembrane</keyword>
<dbReference type="InterPro" id="IPR003594">
    <property type="entry name" value="HATPase_dom"/>
</dbReference>
<evidence type="ECO:0000313" key="12">
    <source>
        <dbReference type="Proteomes" id="UP000652013"/>
    </source>
</evidence>
<dbReference type="Proteomes" id="UP000652013">
    <property type="component" value="Unassembled WGS sequence"/>
</dbReference>
<dbReference type="AlphaFoldDB" id="A0A8J4DI62"/>
<keyword evidence="5" id="KW-0547">Nucleotide-binding</keyword>
<evidence type="ECO:0000259" key="10">
    <source>
        <dbReference type="SMART" id="SM00387"/>
    </source>
</evidence>
<keyword evidence="9" id="KW-1133">Transmembrane helix</keyword>
<evidence type="ECO:0000256" key="1">
    <source>
        <dbReference type="ARBA" id="ARBA00000085"/>
    </source>
</evidence>
<dbReference type="Gene3D" id="1.20.5.1930">
    <property type="match status" value="1"/>
</dbReference>
<keyword evidence="8" id="KW-0902">Two-component regulatory system</keyword>
<sequence length="435" mass="46099">MHIALSDEGVRRWARDGLRAVLGGLAGIGLAIVNLPLFIVTVAALVIVIVPGVGLAAFPWVTSLVRARADLERRRAAAAGVVVHRPYAPPPKRAVPGGWRLFRWVVTDPATWRDLAWLLPGAIVGLGLGVLAVAVPLYGLEGALLIPLWLYLGVDWYGYGLFWPIENVAEGWLSAPQGLLFIAAGLTAAPWLRRVDAMFGKLFLAPTKAADLRLRVSQLTATRADTVDAQAAELRRIERDLHDGAQARLVSLGMTIGLAEQLLERDPAAARKLLVEAREASGTALTELRHLVRGIHPPVLAERGLDGAVRALAMSLPVPVDVDAELPGRLQTPVESAAYFAVAEALANVVRHSGARHAWLWLRERDGRLAIVVGDDGAGGADPGRGTGLTGIRSRLAAFDGTMTLSSPPGGPTVVTMELPCALSSPRTSPSSGTA</sequence>
<protein>
    <recommendedName>
        <fullName evidence="2">histidine kinase</fullName>
        <ecNumber evidence="2">2.7.13.3</ecNumber>
    </recommendedName>
</protein>
<evidence type="ECO:0000256" key="4">
    <source>
        <dbReference type="ARBA" id="ARBA00022679"/>
    </source>
</evidence>
<dbReference type="Gene3D" id="3.30.565.10">
    <property type="entry name" value="Histidine kinase-like ATPase, C-terminal domain"/>
    <property type="match status" value="1"/>
</dbReference>
<organism evidence="11 12">
    <name type="scientific">Spirilliplanes yamanashiensis</name>
    <dbReference type="NCBI Taxonomy" id="42233"/>
    <lineage>
        <taxon>Bacteria</taxon>
        <taxon>Bacillati</taxon>
        <taxon>Actinomycetota</taxon>
        <taxon>Actinomycetes</taxon>
        <taxon>Micromonosporales</taxon>
        <taxon>Micromonosporaceae</taxon>
        <taxon>Spirilliplanes</taxon>
    </lineage>
</organism>
<dbReference type="InterPro" id="IPR011712">
    <property type="entry name" value="Sig_transdc_His_kin_sub3_dim/P"/>
</dbReference>
<feature type="transmembrane region" description="Helical" evidence="9">
    <location>
        <begin position="123"/>
        <end position="152"/>
    </location>
</feature>
<dbReference type="InterPro" id="IPR050482">
    <property type="entry name" value="Sensor_HK_TwoCompSys"/>
</dbReference>
<dbReference type="GO" id="GO:0046983">
    <property type="term" value="F:protein dimerization activity"/>
    <property type="evidence" value="ECO:0007669"/>
    <property type="project" value="InterPro"/>
</dbReference>
<gene>
    <name evidence="11" type="ORF">Sya03_11950</name>
</gene>
<evidence type="ECO:0000256" key="5">
    <source>
        <dbReference type="ARBA" id="ARBA00022741"/>
    </source>
</evidence>
<dbReference type="RefSeq" id="WP_203937161.1">
    <property type="nucleotide sequence ID" value="NZ_BAAAGJ010000005.1"/>
</dbReference>
<comment type="catalytic activity">
    <reaction evidence="1">
        <text>ATP + protein L-histidine = ADP + protein N-phospho-L-histidine.</text>
        <dbReference type="EC" id="2.7.13.3"/>
    </reaction>
</comment>
<keyword evidence="12" id="KW-1185">Reference proteome</keyword>
<keyword evidence="9" id="KW-0472">Membrane</keyword>
<dbReference type="GO" id="GO:0000155">
    <property type="term" value="F:phosphorelay sensor kinase activity"/>
    <property type="evidence" value="ECO:0007669"/>
    <property type="project" value="InterPro"/>
</dbReference>
<evidence type="ECO:0000256" key="7">
    <source>
        <dbReference type="ARBA" id="ARBA00022840"/>
    </source>
</evidence>
<accession>A0A8J4DI62</accession>
<dbReference type="CDD" id="cd16917">
    <property type="entry name" value="HATPase_UhpB-NarQ-NarX-like"/>
    <property type="match status" value="1"/>
</dbReference>
<reference evidence="11" key="1">
    <citation type="submission" date="2021-01" db="EMBL/GenBank/DDBJ databases">
        <title>Whole genome shotgun sequence of Spirilliplanes yamanashiensis NBRC 15828.</title>
        <authorList>
            <person name="Komaki H."/>
            <person name="Tamura T."/>
        </authorList>
    </citation>
    <scope>NUCLEOTIDE SEQUENCE</scope>
    <source>
        <strain evidence="11">NBRC 15828</strain>
    </source>
</reference>
<feature type="domain" description="Histidine kinase/HSP90-like ATPase" evidence="10">
    <location>
        <begin position="333"/>
        <end position="423"/>
    </location>
</feature>
<comment type="caution">
    <text evidence="11">The sequence shown here is derived from an EMBL/GenBank/DDBJ whole genome shotgun (WGS) entry which is preliminary data.</text>
</comment>
<dbReference type="EC" id="2.7.13.3" evidence="2"/>
<evidence type="ECO:0000256" key="9">
    <source>
        <dbReference type="SAM" id="Phobius"/>
    </source>
</evidence>
<proteinExistence type="predicted"/>
<evidence type="ECO:0000256" key="8">
    <source>
        <dbReference type="ARBA" id="ARBA00023012"/>
    </source>
</evidence>
<feature type="transmembrane region" description="Helical" evidence="9">
    <location>
        <begin position="20"/>
        <end position="39"/>
    </location>
</feature>
<feature type="transmembrane region" description="Helical" evidence="9">
    <location>
        <begin position="172"/>
        <end position="192"/>
    </location>
</feature>
<dbReference type="SMART" id="SM00387">
    <property type="entry name" value="HATPase_c"/>
    <property type="match status" value="1"/>
</dbReference>
<dbReference type="GO" id="GO:0005524">
    <property type="term" value="F:ATP binding"/>
    <property type="evidence" value="ECO:0007669"/>
    <property type="project" value="UniProtKB-KW"/>
</dbReference>
<evidence type="ECO:0000256" key="3">
    <source>
        <dbReference type="ARBA" id="ARBA00022553"/>
    </source>
</evidence>
<evidence type="ECO:0000256" key="2">
    <source>
        <dbReference type="ARBA" id="ARBA00012438"/>
    </source>
</evidence>
<keyword evidence="3" id="KW-0597">Phosphoprotein</keyword>
<dbReference type="InterPro" id="IPR036890">
    <property type="entry name" value="HATPase_C_sf"/>
</dbReference>
<dbReference type="PANTHER" id="PTHR24421:SF10">
    <property type="entry name" value="NITRATE_NITRITE SENSOR PROTEIN NARQ"/>
    <property type="match status" value="1"/>
</dbReference>
<dbReference type="GO" id="GO:0016020">
    <property type="term" value="C:membrane"/>
    <property type="evidence" value="ECO:0007669"/>
    <property type="project" value="InterPro"/>
</dbReference>
<keyword evidence="7" id="KW-0067">ATP-binding</keyword>
<dbReference type="Pfam" id="PF13796">
    <property type="entry name" value="Sensor"/>
    <property type="match status" value="1"/>
</dbReference>
<dbReference type="SUPFAM" id="SSF55874">
    <property type="entry name" value="ATPase domain of HSP90 chaperone/DNA topoisomerase II/histidine kinase"/>
    <property type="match status" value="1"/>
</dbReference>
<name>A0A8J4DI62_9ACTN</name>
<keyword evidence="4" id="KW-0808">Transferase</keyword>
<dbReference type="Pfam" id="PF07730">
    <property type="entry name" value="HisKA_3"/>
    <property type="match status" value="1"/>
</dbReference>
<dbReference type="Pfam" id="PF02518">
    <property type="entry name" value="HATPase_c"/>
    <property type="match status" value="1"/>
</dbReference>
<evidence type="ECO:0000313" key="11">
    <source>
        <dbReference type="EMBL" id="GIJ01843.1"/>
    </source>
</evidence>
<evidence type="ECO:0000256" key="6">
    <source>
        <dbReference type="ARBA" id="ARBA00022777"/>
    </source>
</evidence>
<feature type="transmembrane region" description="Helical" evidence="9">
    <location>
        <begin position="45"/>
        <end position="65"/>
    </location>
</feature>
<dbReference type="InterPro" id="IPR025828">
    <property type="entry name" value="Put_sensor_dom"/>
</dbReference>